<sequence length="731" mass="78832">MSEEEAEYEVEYISRAQVVKLGKKTAWKFEVKWKNYDIDANTWEPISSFKGSEHFINSFWTHTPEKRDWRNLKQFKAGEWIYRVGPPRAGSKGKGKSKVASTSRQEPSTSKRSKDDVSEDEVIEDSEPEILTAKTLSESYPSTKKRRASVVEDVEEVLPNKRRRDRSAKSARLDVGEPESASRGPELHKTKSISKLPRIPAVKSKRKLTEPSSASKSTAAATQGTSQRKSTRRLPAISKESSPDVLIIDPPPIADDTSSEADRELVIESLDVHSSGSRDHGDLFGDSNGDVIMEDDTPPAVQQAADAPSSMAPVPTFEVKIPAHRAKEANPRIKMMDDGFTSQSGLSVKAALARPLASGSSNRRQSVLSRGRPSESRAIMGSTSLLTAGRNGGLVTVRKHVEPVLAPSPKEPSPATGLNNPDIAGDVEPVPSEVVADVTPVTGKEVLQLAGLEAGASEALPDFEDTTDLDAEGESDHDAEHQEGISIMIPIYESGVANGTVIETNGTLAHEEPTVIIPKPLANSPIALIGQSGANVIPSTLSAWKRTTIFGPLSSRSTQPTRDEGPSTSQGASESTSFLVVLGPTVDLPVVLKDIHPSKAPSLKSLDLILNSTDRGVPGRFYKGGNATAIVDSFGVEGSSARVVLKNDVTEVQMQNFERFKNLLKEGVIFVVMVSAHLLAFSSSENVEISSKLGISPNLVGLGDNILVTEVVIQNDLMYVDATMNAEDERW</sequence>
<dbReference type="Proteomes" id="UP001055072">
    <property type="component" value="Unassembled WGS sequence"/>
</dbReference>
<accession>A0ACB8UHR9</accession>
<protein>
    <submittedName>
        <fullName evidence="1">Uncharacterized protein</fullName>
    </submittedName>
</protein>
<proteinExistence type="predicted"/>
<evidence type="ECO:0000313" key="2">
    <source>
        <dbReference type="Proteomes" id="UP001055072"/>
    </source>
</evidence>
<keyword evidence="2" id="KW-1185">Reference proteome</keyword>
<evidence type="ECO:0000313" key="1">
    <source>
        <dbReference type="EMBL" id="KAI0093731.1"/>
    </source>
</evidence>
<gene>
    <name evidence="1" type="ORF">BDY19DRAFT_989278</name>
</gene>
<organism evidence="1 2">
    <name type="scientific">Irpex rosettiformis</name>
    <dbReference type="NCBI Taxonomy" id="378272"/>
    <lineage>
        <taxon>Eukaryota</taxon>
        <taxon>Fungi</taxon>
        <taxon>Dikarya</taxon>
        <taxon>Basidiomycota</taxon>
        <taxon>Agaricomycotina</taxon>
        <taxon>Agaricomycetes</taxon>
        <taxon>Polyporales</taxon>
        <taxon>Irpicaceae</taxon>
        <taxon>Irpex</taxon>
    </lineage>
</organism>
<dbReference type="EMBL" id="MU274901">
    <property type="protein sequence ID" value="KAI0093731.1"/>
    <property type="molecule type" value="Genomic_DNA"/>
</dbReference>
<comment type="caution">
    <text evidence="1">The sequence shown here is derived from an EMBL/GenBank/DDBJ whole genome shotgun (WGS) entry which is preliminary data.</text>
</comment>
<name>A0ACB8UHR9_9APHY</name>
<reference evidence="1" key="1">
    <citation type="journal article" date="2021" name="Environ. Microbiol.">
        <title>Gene family expansions and transcriptome signatures uncover fungal adaptations to wood decay.</title>
        <authorList>
            <person name="Hage H."/>
            <person name="Miyauchi S."/>
            <person name="Viragh M."/>
            <person name="Drula E."/>
            <person name="Min B."/>
            <person name="Chaduli D."/>
            <person name="Navarro D."/>
            <person name="Favel A."/>
            <person name="Norest M."/>
            <person name="Lesage-Meessen L."/>
            <person name="Balint B."/>
            <person name="Merenyi Z."/>
            <person name="de Eugenio L."/>
            <person name="Morin E."/>
            <person name="Martinez A.T."/>
            <person name="Baldrian P."/>
            <person name="Stursova M."/>
            <person name="Martinez M.J."/>
            <person name="Novotny C."/>
            <person name="Magnuson J.K."/>
            <person name="Spatafora J.W."/>
            <person name="Maurice S."/>
            <person name="Pangilinan J."/>
            <person name="Andreopoulos W."/>
            <person name="LaButti K."/>
            <person name="Hundley H."/>
            <person name="Na H."/>
            <person name="Kuo A."/>
            <person name="Barry K."/>
            <person name="Lipzen A."/>
            <person name="Henrissat B."/>
            <person name="Riley R."/>
            <person name="Ahrendt S."/>
            <person name="Nagy L.G."/>
            <person name="Grigoriev I.V."/>
            <person name="Martin F."/>
            <person name="Rosso M.N."/>
        </authorList>
    </citation>
    <scope>NUCLEOTIDE SEQUENCE</scope>
    <source>
        <strain evidence="1">CBS 384.51</strain>
    </source>
</reference>